<sequence length="43" mass="5316">MKYRNNTKAWMLAVYFQDWLKDFDAQMAKKYKNQRVLLLLDNC</sequence>
<feature type="non-terminal residue" evidence="1">
    <location>
        <position position="43"/>
    </location>
</feature>
<organism evidence="1 2">
    <name type="scientific">Racocetra persica</name>
    <dbReference type="NCBI Taxonomy" id="160502"/>
    <lineage>
        <taxon>Eukaryota</taxon>
        <taxon>Fungi</taxon>
        <taxon>Fungi incertae sedis</taxon>
        <taxon>Mucoromycota</taxon>
        <taxon>Glomeromycotina</taxon>
        <taxon>Glomeromycetes</taxon>
        <taxon>Diversisporales</taxon>
        <taxon>Gigasporaceae</taxon>
        <taxon>Racocetra</taxon>
    </lineage>
</organism>
<name>A0ACA9RJR2_9GLOM</name>
<accession>A0ACA9RJR2</accession>
<protein>
    <submittedName>
        <fullName evidence="1">30750_t:CDS:1</fullName>
    </submittedName>
</protein>
<evidence type="ECO:0000313" key="2">
    <source>
        <dbReference type="Proteomes" id="UP000789920"/>
    </source>
</evidence>
<dbReference type="EMBL" id="CAJVQC010055748">
    <property type="protein sequence ID" value="CAG8795705.1"/>
    <property type="molecule type" value="Genomic_DNA"/>
</dbReference>
<gene>
    <name evidence="1" type="ORF">RPERSI_LOCUS20016</name>
</gene>
<dbReference type="Proteomes" id="UP000789920">
    <property type="component" value="Unassembled WGS sequence"/>
</dbReference>
<evidence type="ECO:0000313" key="1">
    <source>
        <dbReference type="EMBL" id="CAG8795705.1"/>
    </source>
</evidence>
<keyword evidence="2" id="KW-1185">Reference proteome</keyword>
<comment type="caution">
    <text evidence="1">The sequence shown here is derived from an EMBL/GenBank/DDBJ whole genome shotgun (WGS) entry which is preliminary data.</text>
</comment>
<proteinExistence type="predicted"/>
<reference evidence="1" key="1">
    <citation type="submission" date="2021-06" db="EMBL/GenBank/DDBJ databases">
        <authorList>
            <person name="Kallberg Y."/>
            <person name="Tangrot J."/>
            <person name="Rosling A."/>
        </authorList>
    </citation>
    <scope>NUCLEOTIDE SEQUENCE</scope>
    <source>
        <strain evidence="1">MA461A</strain>
    </source>
</reference>